<feature type="compositionally biased region" description="Basic and acidic residues" evidence="1">
    <location>
        <begin position="439"/>
        <end position="450"/>
    </location>
</feature>
<dbReference type="RefSeq" id="XP_034279273.1">
    <property type="nucleotide sequence ID" value="XM_034423382.1"/>
</dbReference>
<feature type="compositionally biased region" description="Basic residues" evidence="1">
    <location>
        <begin position="683"/>
        <end position="695"/>
    </location>
</feature>
<evidence type="ECO:0000256" key="1">
    <source>
        <dbReference type="SAM" id="MobiDB-lite"/>
    </source>
</evidence>
<evidence type="ECO:0000313" key="7">
    <source>
        <dbReference type="RefSeq" id="XP_034279273.1"/>
    </source>
</evidence>
<feature type="region of interest" description="Disordered" evidence="1">
    <location>
        <begin position="418"/>
        <end position="450"/>
    </location>
</feature>
<evidence type="ECO:0000313" key="8">
    <source>
        <dbReference type="RefSeq" id="XP_034279275.1"/>
    </source>
</evidence>
<keyword evidence="3 4" id="KW-0675">Receptor</keyword>
<feature type="region of interest" description="Disordered" evidence="1">
    <location>
        <begin position="335"/>
        <end position="401"/>
    </location>
</feature>
<feature type="compositionally biased region" description="Basic and acidic residues" evidence="1">
    <location>
        <begin position="418"/>
        <end position="430"/>
    </location>
</feature>
<accession>A0A6P9C9E4</accession>
<feature type="compositionally biased region" description="Basic and acidic residues" evidence="1">
    <location>
        <begin position="369"/>
        <end position="401"/>
    </location>
</feature>
<name>A0A6P9C9E4_PANGU</name>
<protein>
    <submittedName>
        <fullName evidence="3 4">Apolipoprotein B receptor</fullName>
    </submittedName>
    <submittedName>
        <fullName evidence="9">Golgin subfamily A member 6-like protein 22</fullName>
    </submittedName>
</protein>
<evidence type="ECO:0000313" key="6">
    <source>
        <dbReference type="RefSeq" id="XP_034279272.1"/>
    </source>
</evidence>
<feature type="compositionally biased region" description="Basic and acidic residues" evidence="1">
    <location>
        <begin position="349"/>
        <end position="360"/>
    </location>
</feature>
<dbReference type="RefSeq" id="XP_034279270.1">
    <property type="nucleotide sequence ID" value="XM_034423379.1"/>
</dbReference>
<feature type="region of interest" description="Disordered" evidence="1">
    <location>
        <begin position="547"/>
        <end position="571"/>
    </location>
</feature>
<gene>
    <name evidence="3 4 5 6 7 8" type="primary">APOBR</name>
    <name evidence="9" type="synonym">LOC117669157</name>
</gene>
<dbReference type="RefSeq" id="XP_034279272.1">
    <property type="nucleotide sequence ID" value="XM_034423381.1"/>
</dbReference>
<dbReference type="RefSeq" id="XP_034279271.1">
    <property type="nucleotide sequence ID" value="XM_034423380.1"/>
</dbReference>
<dbReference type="OMA" id="FHWEPKE"/>
<sequence length="747" mass="84774">MEYLRSLFGSLQQALDFVSSFTTYLFGNEPHPGAEEAGSEREMKNCRSHHDSEVETTYSGDVSPREQLKVTEDPFTAEITPFSQEIQGTSETAVTGDQAMESFLRSSKFPNRCEGQEESGQKFSVSSVCLSDTPELESTTPMTDIIQQAPLEAPTMTGRLCQRKSEESALVEVAQEDMIEELADAVCSQYCSQLKPDEPLAERRELGQMEEAGETGMSHEAEQDRNVLAEGIEQGAPNWAASVEQKRGPEGARWTGEIVQGSMEERAEIMDNQQLEVEPEQRKVGEKAQGEINTAALNQAEDKVLEEERTVGRSQLWDEEAEKIAEDQEKELENRLWNEGIQQKPLDLTQDREEKQRGQEDATWSRGTQQDRLEEMAKMARDQQLNVEKEQGEDIRLDGNEQVKTSVTAEIERDQVKMLEEKGKDERSWNLEECLGGAEEGKERKLDEKERELEGVTWTNELQYDALNVTIVKTQGLESGEEQGEGIELDADHQIMKEIVTKNEEVQQPLLDKVEMETSQKKALEGEEKERCLYWEPKETEIMIEQKREAPELEKGENCKQGDLPEKGKIEENLKQEVEESVKNEINFTREKQEQQIREEWCENNQEEQPEILVDTCGLSVEMMEVAETTSDQSNQLGETTKILVYPTSLDTDLLAGPRVFPHDVATLDSSAQKERVLLRRKSSIRRAPSLKKPKPSAEVPTEETKMAEDAPALLEVPKRQNPRLSGFGPMHPNMMAELQMRLQKPK</sequence>
<evidence type="ECO:0000313" key="2">
    <source>
        <dbReference type="Proteomes" id="UP001652622"/>
    </source>
</evidence>
<evidence type="ECO:0000313" key="4">
    <source>
        <dbReference type="RefSeq" id="XP_034279270.1"/>
    </source>
</evidence>
<keyword evidence="2" id="KW-1185">Reference proteome</keyword>
<dbReference type="RefSeq" id="XP_060548741.1">
    <property type="nucleotide sequence ID" value="XM_060692758.1"/>
</dbReference>
<evidence type="ECO:0000313" key="9">
    <source>
        <dbReference type="RefSeq" id="XP_060548741.1"/>
    </source>
</evidence>
<dbReference type="KEGG" id="pgut:117669157"/>
<dbReference type="RefSeq" id="XP_034279275.1">
    <property type="nucleotide sequence ID" value="XM_034423384.1"/>
</dbReference>
<dbReference type="RefSeq" id="XP_034279269.1">
    <property type="nucleotide sequence ID" value="XM_034423378.1"/>
</dbReference>
<evidence type="ECO:0000313" key="3">
    <source>
        <dbReference type="RefSeq" id="XP_034279269.1"/>
    </source>
</evidence>
<dbReference type="AlphaFoldDB" id="A0A6P9C9E4"/>
<proteinExistence type="predicted"/>
<reference evidence="3 4" key="1">
    <citation type="submission" date="2025-04" db="UniProtKB">
        <authorList>
            <consortium name="RefSeq"/>
        </authorList>
    </citation>
    <scope>IDENTIFICATION</scope>
    <source>
        <tissue evidence="3 4">Blood</tissue>
    </source>
</reference>
<feature type="region of interest" description="Disordered" evidence="1">
    <location>
        <begin position="683"/>
        <end position="712"/>
    </location>
</feature>
<dbReference type="Proteomes" id="UP001652622">
    <property type="component" value="Unplaced"/>
</dbReference>
<organism evidence="2 5">
    <name type="scientific">Pantherophis guttatus</name>
    <name type="common">Corn snake</name>
    <name type="synonym">Elaphe guttata</name>
    <dbReference type="NCBI Taxonomy" id="94885"/>
    <lineage>
        <taxon>Eukaryota</taxon>
        <taxon>Metazoa</taxon>
        <taxon>Chordata</taxon>
        <taxon>Craniata</taxon>
        <taxon>Vertebrata</taxon>
        <taxon>Euteleostomi</taxon>
        <taxon>Lepidosauria</taxon>
        <taxon>Squamata</taxon>
        <taxon>Bifurcata</taxon>
        <taxon>Unidentata</taxon>
        <taxon>Episquamata</taxon>
        <taxon>Toxicofera</taxon>
        <taxon>Serpentes</taxon>
        <taxon>Colubroidea</taxon>
        <taxon>Colubridae</taxon>
        <taxon>Colubrinae</taxon>
        <taxon>Pantherophis</taxon>
    </lineage>
</organism>
<evidence type="ECO:0000313" key="5">
    <source>
        <dbReference type="RefSeq" id="XP_034279271.1"/>
    </source>
</evidence>